<dbReference type="PANTHER" id="PTHR23088">
    <property type="entry name" value="NITRILASE-RELATED"/>
    <property type="match status" value="1"/>
</dbReference>
<dbReference type="OrthoDB" id="9811121at2"/>
<dbReference type="CDD" id="cd07572">
    <property type="entry name" value="nit"/>
    <property type="match status" value="1"/>
</dbReference>
<feature type="domain" description="CN hydrolase" evidence="3">
    <location>
        <begin position="6"/>
        <end position="256"/>
    </location>
</feature>
<organism evidence="4 5">
    <name type="scientific">Chelonobacter oris</name>
    <dbReference type="NCBI Taxonomy" id="505317"/>
    <lineage>
        <taxon>Bacteria</taxon>
        <taxon>Pseudomonadati</taxon>
        <taxon>Pseudomonadota</taxon>
        <taxon>Gammaproteobacteria</taxon>
        <taxon>Pasteurellales</taxon>
        <taxon>Pasteurellaceae</taxon>
        <taxon>Chelonobacter</taxon>
    </lineage>
</organism>
<accession>A0A0A3B9L0</accession>
<dbReference type="InterPro" id="IPR045254">
    <property type="entry name" value="Nit1/2_C-N_Hydrolase"/>
</dbReference>
<comment type="similarity">
    <text evidence="1">Belongs to the carbon-nitrogen hydrolase superfamily. NIT1/NIT2 family.</text>
</comment>
<dbReference type="AlphaFoldDB" id="A0A0A3B9L0"/>
<dbReference type="PROSITE" id="PS01227">
    <property type="entry name" value="UPF0012"/>
    <property type="match status" value="1"/>
</dbReference>
<dbReference type="GO" id="GO:0016811">
    <property type="term" value="F:hydrolase activity, acting on carbon-nitrogen (but not peptide) bonds, in linear amides"/>
    <property type="evidence" value="ECO:0007669"/>
    <property type="project" value="InterPro"/>
</dbReference>
<proteinExistence type="inferred from homology"/>
<evidence type="ECO:0000313" key="4">
    <source>
        <dbReference type="EMBL" id="KGQ70249.1"/>
    </source>
</evidence>
<dbReference type="InterPro" id="IPR036526">
    <property type="entry name" value="C-N_Hydrolase_sf"/>
</dbReference>
<dbReference type="InterPro" id="IPR001110">
    <property type="entry name" value="UPF0012_CS"/>
</dbReference>
<dbReference type="Proteomes" id="UP000030380">
    <property type="component" value="Unassembled WGS sequence"/>
</dbReference>
<dbReference type="STRING" id="505317.OA57_06970"/>
<keyword evidence="5" id="KW-1185">Reference proteome</keyword>
<dbReference type="PROSITE" id="PS50263">
    <property type="entry name" value="CN_HYDROLASE"/>
    <property type="match status" value="1"/>
</dbReference>
<name>A0A0A3B9L0_9PAST</name>
<dbReference type="GO" id="GO:0016746">
    <property type="term" value="F:acyltransferase activity"/>
    <property type="evidence" value="ECO:0007669"/>
    <property type="project" value="UniProtKB-KW"/>
</dbReference>
<evidence type="ECO:0000256" key="2">
    <source>
        <dbReference type="ARBA" id="ARBA00022801"/>
    </source>
</evidence>
<sequence>MTRAAIKIATIQMVSTTDVKSNVETMQTLVRKAAQAGAKWALLPEYWPLMATDEKDKLAIAETFGQGPLQQLLSDLAKELQIVLFAGSIPLRGNEENKVLNTLLVYGEQGELLSRYDKIHLFSYSGISESGVGEKYCEADSIQAGYQVPSLQIGEVNVGQGICYDLRFPELFRAQTPYDVLVLPAAFTYTTGKAHWELLLRARAVENQCYVIASAQGGRHQSGRTTFGHSMIIDPWGEIVSGVGEGEGFAVGEIDFARLAEVRRQLPALSHRQLFIRT</sequence>
<dbReference type="Gene3D" id="3.60.110.10">
    <property type="entry name" value="Carbon-nitrogen hydrolase"/>
    <property type="match status" value="1"/>
</dbReference>
<reference evidence="4 5" key="1">
    <citation type="submission" date="2014-11" db="EMBL/GenBank/DDBJ databases">
        <title>Draft genome sequence of Chelonobacter oris 1662T, associated with respiratory disease in Hermann's Tortoises.</title>
        <authorList>
            <person name="Kudirkiene E."/>
            <person name="Hansen M.J."/>
            <person name="Bojesen A.M."/>
        </authorList>
    </citation>
    <scope>NUCLEOTIDE SEQUENCE [LARGE SCALE GENOMIC DNA]</scope>
    <source>
        <strain evidence="4 5">1662</strain>
    </source>
</reference>
<dbReference type="PANTHER" id="PTHR23088:SF27">
    <property type="entry name" value="DEAMINATED GLUTATHIONE AMIDASE"/>
    <property type="match status" value="1"/>
</dbReference>
<dbReference type="SUPFAM" id="SSF56317">
    <property type="entry name" value="Carbon-nitrogen hydrolase"/>
    <property type="match status" value="1"/>
</dbReference>
<dbReference type="RefSeq" id="WP_034615478.1">
    <property type="nucleotide sequence ID" value="NZ_JSUM01000011.1"/>
</dbReference>
<dbReference type="EMBL" id="JSUM01000011">
    <property type="protein sequence ID" value="KGQ70249.1"/>
    <property type="molecule type" value="Genomic_DNA"/>
</dbReference>
<evidence type="ECO:0000256" key="1">
    <source>
        <dbReference type="ARBA" id="ARBA00010613"/>
    </source>
</evidence>
<evidence type="ECO:0000259" key="3">
    <source>
        <dbReference type="PROSITE" id="PS50263"/>
    </source>
</evidence>
<gene>
    <name evidence="4" type="ORF">OA57_06970</name>
</gene>
<comment type="caution">
    <text evidence="4">The sequence shown here is derived from an EMBL/GenBank/DDBJ whole genome shotgun (WGS) entry which is preliminary data.</text>
</comment>
<keyword evidence="4" id="KW-0808">Transferase</keyword>
<keyword evidence="4" id="KW-0012">Acyltransferase</keyword>
<evidence type="ECO:0000313" key="5">
    <source>
        <dbReference type="Proteomes" id="UP000030380"/>
    </source>
</evidence>
<dbReference type="Pfam" id="PF00795">
    <property type="entry name" value="CN_hydrolase"/>
    <property type="match status" value="1"/>
</dbReference>
<dbReference type="InterPro" id="IPR003010">
    <property type="entry name" value="C-N_Hydrolase"/>
</dbReference>
<keyword evidence="2" id="KW-0378">Hydrolase</keyword>
<protein>
    <submittedName>
        <fullName evidence="4">Acyltransferase</fullName>
    </submittedName>
</protein>